<dbReference type="SUPFAM" id="SSF51556">
    <property type="entry name" value="Metallo-dependent hydrolases"/>
    <property type="match status" value="1"/>
</dbReference>
<dbReference type="Pfam" id="PF04909">
    <property type="entry name" value="Amidohydro_2"/>
    <property type="match status" value="1"/>
</dbReference>
<dbReference type="Proteomes" id="UP001518989">
    <property type="component" value="Unassembled WGS sequence"/>
</dbReference>
<dbReference type="EMBL" id="JACTNG010000001">
    <property type="protein sequence ID" value="MBO1077753.1"/>
    <property type="molecule type" value="Genomic_DNA"/>
</dbReference>
<reference evidence="2 3" key="1">
    <citation type="submission" date="2020-09" db="EMBL/GenBank/DDBJ databases">
        <title>Roseomonas.</title>
        <authorList>
            <person name="Zhu W."/>
        </authorList>
    </citation>
    <scope>NUCLEOTIDE SEQUENCE [LARGE SCALE GENOMIC DNA]</scope>
    <source>
        <strain evidence="2 3">573</strain>
    </source>
</reference>
<evidence type="ECO:0000313" key="2">
    <source>
        <dbReference type="EMBL" id="MBO1077753.1"/>
    </source>
</evidence>
<dbReference type="InterPro" id="IPR032466">
    <property type="entry name" value="Metal_Hydrolase"/>
</dbReference>
<dbReference type="Gene3D" id="3.20.20.140">
    <property type="entry name" value="Metal-dependent hydrolases"/>
    <property type="match status" value="1"/>
</dbReference>
<sequence length="78" mass="9295">MTYRHPNVHIVADAHAPKHWPQEFVRYIYSYGQDKVMFRTDFPVLTFEQMRAEVEGLGLRSAPLRKFLRDNAARLYKL</sequence>
<gene>
    <name evidence="2" type="ORF">IAI61_01825</name>
</gene>
<dbReference type="InterPro" id="IPR006680">
    <property type="entry name" value="Amidohydro-rel"/>
</dbReference>
<protein>
    <submittedName>
        <fullName evidence="2">Amidohydrolase family protein</fullName>
    </submittedName>
</protein>
<proteinExistence type="predicted"/>
<comment type="caution">
    <text evidence="2">The sequence shown here is derived from an EMBL/GenBank/DDBJ whole genome shotgun (WGS) entry which is preliminary data.</text>
</comment>
<evidence type="ECO:0000313" key="3">
    <source>
        <dbReference type="Proteomes" id="UP001518989"/>
    </source>
</evidence>
<organism evidence="2 3">
    <name type="scientific">Roseomonas haemaphysalidis</name>
    <dbReference type="NCBI Taxonomy" id="2768162"/>
    <lineage>
        <taxon>Bacteria</taxon>
        <taxon>Pseudomonadati</taxon>
        <taxon>Pseudomonadota</taxon>
        <taxon>Alphaproteobacteria</taxon>
        <taxon>Acetobacterales</taxon>
        <taxon>Roseomonadaceae</taxon>
        <taxon>Roseomonas</taxon>
    </lineage>
</organism>
<name>A0ABS3KJW0_9PROT</name>
<feature type="domain" description="Amidohydrolase-related" evidence="1">
    <location>
        <begin position="3"/>
        <end position="78"/>
    </location>
</feature>
<accession>A0ABS3KJW0</accession>
<evidence type="ECO:0000259" key="1">
    <source>
        <dbReference type="Pfam" id="PF04909"/>
    </source>
</evidence>
<keyword evidence="3" id="KW-1185">Reference proteome</keyword>